<dbReference type="InterPro" id="IPR007167">
    <property type="entry name" value="Fe-transptr_FeoA-like"/>
</dbReference>
<dbReference type="InterPro" id="IPR008988">
    <property type="entry name" value="Transcriptional_repressor_C"/>
</dbReference>
<proteinExistence type="predicted"/>
<dbReference type="InterPro" id="IPR038157">
    <property type="entry name" value="FeoA_core_dom"/>
</dbReference>
<dbReference type="InterPro" id="IPR053184">
    <property type="entry name" value="FeoA-like"/>
</dbReference>
<evidence type="ECO:0000259" key="2">
    <source>
        <dbReference type="SMART" id="SM00899"/>
    </source>
</evidence>
<dbReference type="EMBL" id="CP000575">
    <property type="protein sequence ID" value="ABN70663.1"/>
    <property type="molecule type" value="Genomic_DNA"/>
</dbReference>
<dbReference type="KEGG" id="smr:Smar_1579"/>
<keyword evidence="1" id="KW-0408">Iron</keyword>
<dbReference type="RefSeq" id="WP_011839857.1">
    <property type="nucleotide sequence ID" value="NC_009033.1"/>
</dbReference>
<reference evidence="4" key="1">
    <citation type="journal article" date="2009" name="BMC Genomics">
        <title>The complete genome sequence of Staphylothermus marinus reveals differences in sulfur metabolism among heterotrophic Crenarchaeota.</title>
        <authorList>
            <person name="Anderson I.J."/>
            <person name="Dharmarajan L."/>
            <person name="Rodriguez J."/>
            <person name="Hooper S."/>
            <person name="Porat I."/>
            <person name="Ulrich L.E."/>
            <person name="Elkins J.G."/>
            <person name="Mavromatis K."/>
            <person name="Sun H."/>
            <person name="Land M."/>
            <person name="Lapidus A."/>
            <person name="Lucas S."/>
            <person name="Barry K."/>
            <person name="Huber H."/>
            <person name="Zhulin I.B."/>
            <person name="Whitman W.B."/>
            <person name="Mukhopadhyay B."/>
            <person name="Woese C."/>
            <person name="Bristow J."/>
            <person name="Kyrpides N."/>
        </authorList>
    </citation>
    <scope>NUCLEOTIDE SEQUENCE [LARGE SCALE GENOMIC DNA]</scope>
    <source>
        <strain evidence="4">ATCC 43588 / DSM 3639 / JCM 9404 / F1</strain>
    </source>
</reference>
<dbReference type="Gene3D" id="2.30.30.90">
    <property type="match status" value="1"/>
</dbReference>
<gene>
    <name evidence="3" type="ordered locus">Smar_1579</name>
</gene>
<dbReference type="eggNOG" id="arCOG02102">
    <property type="taxonomic scope" value="Archaea"/>
</dbReference>
<dbReference type="GO" id="GO:0046914">
    <property type="term" value="F:transition metal ion binding"/>
    <property type="evidence" value="ECO:0007669"/>
    <property type="project" value="InterPro"/>
</dbReference>
<name>A3DPV3_STAMF</name>
<reference evidence="3 4" key="2">
    <citation type="journal article" date="2009" name="Stand. Genomic Sci.">
        <title>Complete genome sequence of Staphylothermus marinus Stetter and Fiala 1986 type strain F1.</title>
        <authorList>
            <person name="Anderson I.J."/>
            <person name="Sun H."/>
            <person name="Lapidus A."/>
            <person name="Copeland A."/>
            <person name="Glavina Del Rio T."/>
            <person name="Tice H."/>
            <person name="Dalin E."/>
            <person name="Lucas S."/>
            <person name="Barry K."/>
            <person name="Land M."/>
            <person name="Richardson P."/>
            <person name="Huber H."/>
            <person name="Kyrpides N.C."/>
        </authorList>
    </citation>
    <scope>NUCLEOTIDE SEQUENCE [LARGE SCALE GENOMIC DNA]</scope>
    <source>
        <strain evidence="4">ATCC 43588 / DSM 3639 / JCM 9404 / F1</strain>
    </source>
</reference>
<dbReference type="AlphaFoldDB" id="A3DPV3"/>
<dbReference type="PANTHER" id="PTHR43151:SF1">
    <property type="entry name" value="SSR2333 PROTEIN"/>
    <property type="match status" value="1"/>
</dbReference>
<protein>
    <submittedName>
        <fullName evidence="3">FeoA family protein</fullName>
    </submittedName>
</protein>
<dbReference type="HOGENOM" id="CLU_150646_6_3_2"/>
<dbReference type="SUPFAM" id="SSF50037">
    <property type="entry name" value="C-terminal domain of transcriptional repressors"/>
    <property type="match status" value="1"/>
</dbReference>
<dbReference type="Proteomes" id="UP000000254">
    <property type="component" value="Chromosome"/>
</dbReference>
<evidence type="ECO:0000313" key="3">
    <source>
        <dbReference type="EMBL" id="ABN70663.1"/>
    </source>
</evidence>
<feature type="domain" description="Ferrous iron transporter FeoA-like" evidence="2">
    <location>
        <begin position="4"/>
        <end position="75"/>
    </location>
</feature>
<dbReference type="SMART" id="SM00899">
    <property type="entry name" value="FeoA"/>
    <property type="match status" value="1"/>
</dbReference>
<dbReference type="Pfam" id="PF04023">
    <property type="entry name" value="FeoA"/>
    <property type="match status" value="1"/>
</dbReference>
<dbReference type="PANTHER" id="PTHR43151">
    <property type="entry name" value="FEOA FAMILY PROTEIN"/>
    <property type="match status" value="1"/>
</dbReference>
<dbReference type="STRING" id="399550.Smar_1579"/>
<dbReference type="GeneID" id="4906800"/>
<organism evidence="3 4">
    <name type="scientific">Staphylothermus marinus (strain ATCC 43588 / DSM 3639 / JCM 9404 / F1)</name>
    <dbReference type="NCBI Taxonomy" id="399550"/>
    <lineage>
        <taxon>Archaea</taxon>
        <taxon>Thermoproteota</taxon>
        <taxon>Thermoprotei</taxon>
        <taxon>Desulfurococcales</taxon>
        <taxon>Desulfurococcaceae</taxon>
        <taxon>Staphylothermus</taxon>
    </lineage>
</organism>
<evidence type="ECO:0000313" key="4">
    <source>
        <dbReference type="Proteomes" id="UP000000254"/>
    </source>
</evidence>
<evidence type="ECO:0000256" key="1">
    <source>
        <dbReference type="ARBA" id="ARBA00023004"/>
    </source>
</evidence>
<sequence length="76" mass="8141">MMQTTLDTLPSGAKARIIGFAHGGGWLYRLYQMGFTPGAIIEVVANYGKGPLIVRIMGAEVAVGRGIARRILVQPL</sequence>
<accession>A3DPV3</accession>
<keyword evidence="4" id="KW-1185">Reference proteome</keyword>